<organism evidence="2 3">
    <name type="scientific">Haloplasma contractile SSD-17B</name>
    <dbReference type="NCBI Taxonomy" id="1033810"/>
    <lineage>
        <taxon>Bacteria</taxon>
        <taxon>Bacillati</taxon>
        <taxon>Mycoplasmatota</taxon>
        <taxon>Mollicutes</taxon>
        <taxon>Haloplasmatales</taxon>
        <taxon>Haloplasmataceae</taxon>
        <taxon>Haloplasma</taxon>
    </lineage>
</organism>
<evidence type="ECO:0000313" key="3">
    <source>
        <dbReference type="Proteomes" id="UP000005707"/>
    </source>
</evidence>
<proteinExistence type="predicted"/>
<evidence type="ECO:0000313" key="2">
    <source>
        <dbReference type="EMBL" id="ERJ12879.1"/>
    </source>
</evidence>
<protein>
    <submittedName>
        <fullName evidence="2">Integral membrane protein</fullName>
    </submittedName>
</protein>
<evidence type="ECO:0000256" key="1">
    <source>
        <dbReference type="SAM" id="Phobius"/>
    </source>
</evidence>
<dbReference type="OrthoDB" id="2861289at2"/>
<feature type="transmembrane region" description="Helical" evidence="1">
    <location>
        <begin position="71"/>
        <end position="89"/>
    </location>
</feature>
<dbReference type="RefSeq" id="WP_008825708.1">
    <property type="nucleotide sequence ID" value="NZ_AFNU02000003.1"/>
</dbReference>
<dbReference type="Proteomes" id="UP000005707">
    <property type="component" value="Unassembled WGS sequence"/>
</dbReference>
<keyword evidence="3" id="KW-1185">Reference proteome</keyword>
<dbReference type="Pfam" id="PF14808">
    <property type="entry name" value="TMEM164"/>
    <property type="match status" value="1"/>
</dbReference>
<reference evidence="2 3" key="1">
    <citation type="journal article" date="2011" name="J. Bacteriol.">
        <title>Genome sequence of Haloplasma contractile, an unusual contractile bacterium from a deep-sea anoxic brine lake.</title>
        <authorList>
            <person name="Antunes A."/>
            <person name="Alam I."/>
            <person name="El Dorry H."/>
            <person name="Siam R."/>
            <person name="Robertson A."/>
            <person name="Bajic V.B."/>
            <person name="Stingl U."/>
        </authorList>
    </citation>
    <scope>NUCLEOTIDE SEQUENCE [LARGE SCALE GENOMIC DNA]</scope>
    <source>
        <strain evidence="2 3">SSD-17B</strain>
    </source>
</reference>
<gene>
    <name evidence="2" type="ORF">HLPCO_001219</name>
</gene>
<dbReference type="STRING" id="1033810.HLPCO_001219"/>
<dbReference type="EMBL" id="AFNU02000003">
    <property type="protein sequence ID" value="ERJ12879.1"/>
    <property type="molecule type" value="Genomic_DNA"/>
</dbReference>
<dbReference type="AlphaFoldDB" id="F7PW35"/>
<feature type="transmembrane region" description="Helical" evidence="1">
    <location>
        <begin position="96"/>
        <end position="115"/>
    </location>
</feature>
<feature type="transmembrane region" description="Helical" evidence="1">
    <location>
        <begin position="12"/>
        <end position="29"/>
    </location>
</feature>
<reference evidence="2 3" key="2">
    <citation type="journal article" date="2013" name="PLoS ONE">
        <title>INDIGO - INtegrated Data Warehouse of MIcrobial GenOmes with Examples from the Red Sea Extremophiles.</title>
        <authorList>
            <person name="Alam I."/>
            <person name="Antunes A."/>
            <person name="Kamau A.A."/>
            <person name="Ba Alawi W."/>
            <person name="Kalkatawi M."/>
            <person name="Stingl U."/>
            <person name="Bajic V.B."/>
        </authorList>
    </citation>
    <scope>NUCLEOTIDE SEQUENCE [LARGE SCALE GENOMIC DNA]</scope>
    <source>
        <strain evidence="2 3">SSD-17B</strain>
    </source>
</reference>
<accession>F7PW35</accession>
<keyword evidence="1" id="KW-0812">Transmembrane</keyword>
<keyword evidence="1" id="KW-0472">Membrane</keyword>
<feature type="transmembrane region" description="Helical" evidence="1">
    <location>
        <begin position="222"/>
        <end position="241"/>
    </location>
</feature>
<keyword evidence="1" id="KW-1133">Transmembrane helix</keyword>
<dbReference type="eggNOG" id="ENOG5033Q28">
    <property type="taxonomic scope" value="Bacteria"/>
</dbReference>
<sequence>MNAQFEMWSYFHYFMIVFPFILTIILYLYVRKKSYSVKRNIALLMGIIMVIILALRQIYIFNKDGGLSPEVIPFQVCHFANFTMLLVAINKRYRVIGAISWCLNFPAGLASVIFADGLENYSNVLNMQGIAYILGHMLIVSMGLYLLLTKMIKINLKTLFKMYKVVTVLFLASVLINNWFIKIFNEKSNYFYTYTPEKGTPLEDLFNLGLNYELLGITFNPIYLLLLAGVGFILTFIMFLISKIRYIRFE</sequence>
<feature type="transmembrane region" description="Helical" evidence="1">
    <location>
        <begin position="41"/>
        <end position="59"/>
    </location>
</feature>
<feature type="transmembrane region" description="Helical" evidence="1">
    <location>
        <begin position="160"/>
        <end position="181"/>
    </location>
</feature>
<comment type="caution">
    <text evidence="2">The sequence shown here is derived from an EMBL/GenBank/DDBJ whole genome shotgun (WGS) entry which is preliminary data.</text>
</comment>
<feature type="transmembrane region" description="Helical" evidence="1">
    <location>
        <begin position="127"/>
        <end position="148"/>
    </location>
</feature>
<dbReference type="InParanoid" id="F7PW35"/>
<name>F7PW35_9MOLU</name>